<evidence type="ECO:0000256" key="5">
    <source>
        <dbReference type="SAM" id="MobiDB-lite"/>
    </source>
</evidence>
<dbReference type="InterPro" id="IPR008422">
    <property type="entry name" value="KN_HD"/>
</dbReference>
<keyword evidence="2" id="KW-0238">DNA-binding</keyword>
<organism evidence="7 8">
    <name type="scientific">Kockovaella imperatae</name>
    <dbReference type="NCBI Taxonomy" id="4999"/>
    <lineage>
        <taxon>Eukaryota</taxon>
        <taxon>Fungi</taxon>
        <taxon>Dikarya</taxon>
        <taxon>Basidiomycota</taxon>
        <taxon>Agaricomycotina</taxon>
        <taxon>Tremellomycetes</taxon>
        <taxon>Tremellales</taxon>
        <taxon>Cuniculitremaceae</taxon>
        <taxon>Kockovaella</taxon>
    </lineage>
</organism>
<dbReference type="Pfam" id="PF05920">
    <property type="entry name" value="Homeobox_KN"/>
    <property type="match status" value="1"/>
</dbReference>
<dbReference type="EMBL" id="NBSH01000002">
    <property type="protein sequence ID" value="ORX40295.1"/>
    <property type="molecule type" value="Genomic_DNA"/>
</dbReference>
<evidence type="ECO:0000259" key="6">
    <source>
        <dbReference type="Pfam" id="PF05920"/>
    </source>
</evidence>
<dbReference type="RefSeq" id="XP_021874080.1">
    <property type="nucleotide sequence ID" value="XM_022014899.1"/>
</dbReference>
<keyword evidence="8" id="KW-1185">Reference proteome</keyword>
<dbReference type="Gene3D" id="1.10.10.60">
    <property type="entry name" value="Homeodomain-like"/>
    <property type="match status" value="1"/>
</dbReference>
<feature type="compositionally biased region" description="Basic residues" evidence="5">
    <location>
        <begin position="305"/>
        <end position="315"/>
    </location>
</feature>
<keyword evidence="3" id="KW-0371">Homeobox</keyword>
<dbReference type="STRING" id="4999.A0A1Y1USW2"/>
<comment type="caution">
    <text evidence="7">The sequence shown here is derived from an EMBL/GenBank/DDBJ whole genome shotgun (WGS) entry which is preliminary data.</text>
</comment>
<sequence>MTKGLADHDAVIEIDFGASLDRLHQNTMTRLTDDPHDVSKLAQEWELLRARISLIEGEGRLAPNIVQKAYLYAANVAAAVKAVIGLESRTEETCRNLVRNISGVMDRAKTSDPERDNVIPPSDLSLSSPQILVGAPLPGTTNDHLRFWFLDNLASPYPTPNEKDNLANLLGVDRKKVDSDLTNWRRRAGWTDIKDTYCDKSRVLMKELMERVESGEETDQDILDAVENMKAYLERREEEKVGDWVHELASLAQPRKRVKQADGTSRAVSSNCSTLDLDLDEVDHHSLSQRPSISSLRAVADTVGRRTRSKATRKGRATDSSISSSSSWSLSSEAARGFTFAPSERTTSGVSDISIELQQTHGTSTDKNGPNKRALPSDMNTEQTAHPAIRMKTDMPITPYNQPGWCTPPSSSPRLFMNASPTEYNQTPMYTQAGGYFVQQNQQTPIYPQPDGFLPPPTYQSTNEGSSTSIWSTSNALPMLPHMMTNTVNGFMMPTTFAFQPQFGWQPAT</sequence>
<protein>
    <recommendedName>
        <fullName evidence="6">KN homeodomain domain-containing protein</fullName>
    </recommendedName>
</protein>
<feature type="domain" description="KN homeodomain" evidence="6">
    <location>
        <begin position="148"/>
        <end position="187"/>
    </location>
</feature>
<reference evidence="7 8" key="1">
    <citation type="submission" date="2017-03" db="EMBL/GenBank/DDBJ databases">
        <title>Widespread Adenine N6-methylation of Active Genes in Fungi.</title>
        <authorList>
            <consortium name="DOE Joint Genome Institute"/>
            <person name="Mondo S.J."/>
            <person name="Dannebaum R.O."/>
            <person name="Kuo R.C."/>
            <person name="Louie K.B."/>
            <person name="Bewick A.J."/>
            <person name="Labutti K."/>
            <person name="Haridas S."/>
            <person name="Kuo A."/>
            <person name="Salamov A."/>
            <person name="Ahrendt S.R."/>
            <person name="Lau R."/>
            <person name="Bowen B.P."/>
            <person name="Lipzen A."/>
            <person name="Sullivan W."/>
            <person name="Andreopoulos W.B."/>
            <person name="Clum A."/>
            <person name="Lindquist E."/>
            <person name="Daum C."/>
            <person name="Northen T.R."/>
            <person name="Ramamoorthy G."/>
            <person name="Schmitz R.J."/>
            <person name="Gryganskyi A."/>
            <person name="Culley D."/>
            <person name="Magnuson J."/>
            <person name="James T.Y."/>
            <person name="O'Malley M.A."/>
            <person name="Stajich J.E."/>
            <person name="Spatafora J.W."/>
            <person name="Visel A."/>
            <person name="Grigoriev I.V."/>
        </authorList>
    </citation>
    <scope>NUCLEOTIDE SEQUENCE [LARGE SCALE GENOMIC DNA]</scope>
    <source>
        <strain evidence="7 8">NRRL Y-17943</strain>
    </source>
</reference>
<dbReference type="OrthoDB" id="2574029at2759"/>
<feature type="region of interest" description="Disordered" evidence="5">
    <location>
        <begin position="298"/>
        <end position="328"/>
    </location>
</feature>
<evidence type="ECO:0000313" key="7">
    <source>
        <dbReference type="EMBL" id="ORX40295.1"/>
    </source>
</evidence>
<feature type="compositionally biased region" description="Polar residues" evidence="5">
    <location>
        <begin position="359"/>
        <end position="368"/>
    </location>
</feature>
<dbReference type="InterPro" id="IPR009057">
    <property type="entry name" value="Homeodomain-like_sf"/>
</dbReference>
<dbReference type="GeneID" id="33556707"/>
<dbReference type="Proteomes" id="UP000193218">
    <property type="component" value="Unassembled WGS sequence"/>
</dbReference>
<name>A0A1Y1USW2_9TREE</name>
<dbReference type="GO" id="GO:0006355">
    <property type="term" value="P:regulation of DNA-templated transcription"/>
    <property type="evidence" value="ECO:0007669"/>
    <property type="project" value="InterPro"/>
</dbReference>
<accession>A0A1Y1USW2</accession>
<dbReference type="GO" id="GO:0003677">
    <property type="term" value="F:DNA binding"/>
    <property type="evidence" value="ECO:0007669"/>
    <property type="project" value="UniProtKB-KW"/>
</dbReference>
<feature type="region of interest" description="Disordered" evidence="5">
    <location>
        <begin position="359"/>
        <end position="383"/>
    </location>
</feature>
<gene>
    <name evidence="7" type="ORF">BD324DRAFT_617207</name>
</gene>
<evidence type="ECO:0000256" key="4">
    <source>
        <dbReference type="ARBA" id="ARBA00023242"/>
    </source>
</evidence>
<dbReference type="InParanoid" id="A0A1Y1USW2"/>
<dbReference type="SUPFAM" id="SSF46689">
    <property type="entry name" value="Homeodomain-like"/>
    <property type="match status" value="1"/>
</dbReference>
<dbReference type="AlphaFoldDB" id="A0A1Y1USW2"/>
<evidence type="ECO:0000256" key="2">
    <source>
        <dbReference type="ARBA" id="ARBA00023125"/>
    </source>
</evidence>
<evidence type="ECO:0000256" key="1">
    <source>
        <dbReference type="ARBA" id="ARBA00005800"/>
    </source>
</evidence>
<proteinExistence type="inferred from homology"/>
<comment type="similarity">
    <text evidence="1">Belongs to the TALE/M-ATYP homeobox family.</text>
</comment>
<keyword evidence="4" id="KW-0539">Nucleus</keyword>
<evidence type="ECO:0000313" key="8">
    <source>
        <dbReference type="Proteomes" id="UP000193218"/>
    </source>
</evidence>
<evidence type="ECO:0000256" key="3">
    <source>
        <dbReference type="ARBA" id="ARBA00023155"/>
    </source>
</evidence>